<dbReference type="EMBL" id="LK032495">
    <property type="protein sequence ID" value="CDY41322.1"/>
    <property type="molecule type" value="Genomic_DNA"/>
</dbReference>
<protein>
    <submittedName>
        <fullName evidence="1">BnaA01g31970D protein</fullName>
    </submittedName>
</protein>
<accession>A0A078HTZ2</accession>
<sequence>MVLLTLHINFEFKSMMYAMSCFIVDMLRSRGLCLVRILNSVFLKCCSAFASIDHKLATRLRTSEPFAETRGSGHRMATSCWRCTQIAKEMIVLYQI</sequence>
<name>A0A078HTZ2_BRANA</name>
<evidence type="ECO:0000313" key="2">
    <source>
        <dbReference type="Proteomes" id="UP000028999"/>
    </source>
</evidence>
<dbReference type="Proteomes" id="UP000028999">
    <property type="component" value="Unassembled WGS sequence"/>
</dbReference>
<proteinExistence type="predicted"/>
<gene>
    <name evidence="1" type="primary">BnaA01g31970D</name>
    <name evidence="1" type="ORF">GSBRNA2T00072873001</name>
</gene>
<dbReference type="PaxDb" id="3708-A0A078HTZ2"/>
<dbReference type="AlphaFoldDB" id="A0A078HTZ2"/>
<reference evidence="1 2" key="1">
    <citation type="journal article" date="2014" name="Science">
        <title>Plant genetics. Early allopolyploid evolution in the post-Neolithic Brassica napus oilseed genome.</title>
        <authorList>
            <person name="Chalhoub B."/>
            <person name="Denoeud F."/>
            <person name="Liu S."/>
            <person name="Parkin I.A."/>
            <person name="Tang H."/>
            <person name="Wang X."/>
            <person name="Chiquet J."/>
            <person name="Belcram H."/>
            <person name="Tong C."/>
            <person name="Samans B."/>
            <person name="Correa M."/>
            <person name="Da Silva C."/>
            <person name="Just J."/>
            <person name="Falentin C."/>
            <person name="Koh C.S."/>
            <person name="Le Clainche I."/>
            <person name="Bernard M."/>
            <person name="Bento P."/>
            <person name="Noel B."/>
            <person name="Labadie K."/>
            <person name="Alberti A."/>
            <person name="Charles M."/>
            <person name="Arnaud D."/>
            <person name="Guo H."/>
            <person name="Daviaud C."/>
            <person name="Alamery S."/>
            <person name="Jabbari K."/>
            <person name="Zhao M."/>
            <person name="Edger P.P."/>
            <person name="Chelaifa H."/>
            <person name="Tack D."/>
            <person name="Lassalle G."/>
            <person name="Mestiri I."/>
            <person name="Schnel N."/>
            <person name="Le Paslier M.C."/>
            <person name="Fan G."/>
            <person name="Renault V."/>
            <person name="Bayer P.E."/>
            <person name="Golicz A.A."/>
            <person name="Manoli S."/>
            <person name="Lee T.H."/>
            <person name="Thi V.H."/>
            <person name="Chalabi S."/>
            <person name="Hu Q."/>
            <person name="Fan C."/>
            <person name="Tollenaere R."/>
            <person name="Lu Y."/>
            <person name="Battail C."/>
            <person name="Shen J."/>
            <person name="Sidebottom C.H."/>
            <person name="Wang X."/>
            <person name="Canaguier A."/>
            <person name="Chauveau A."/>
            <person name="Berard A."/>
            <person name="Deniot G."/>
            <person name="Guan M."/>
            <person name="Liu Z."/>
            <person name="Sun F."/>
            <person name="Lim Y.P."/>
            <person name="Lyons E."/>
            <person name="Town C.D."/>
            <person name="Bancroft I."/>
            <person name="Wang X."/>
            <person name="Meng J."/>
            <person name="Ma J."/>
            <person name="Pires J.C."/>
            <person name="King G.J."/>
            <person name="Brunel D."/>
            <person name="Delourme R."/>
            <person name="Renard M."/>
            <person name="Aury J.M."/>
            <person name="Adams K.L."/>
            <person name="Batley J."/>
            <person name="Snowdon R.J."/>
            <person name="Tost J."/>
            <person name="Edwards D."/>
            <person name="Zhou Y."/>
            <person name="Hua W."/>
            <person name="Sharpe A.G."/>
            <person name="Paterson A.H."/>
            <person name="Guan C."/>
            <person name="Wincker P."/>
        </authorList>
    </citation>
    <scope>NUCLEOTIDE SEQUENCE [LARGE SCALE GENOMIC DNA]</scope>
    <source>
        <strain evidence="2">cv. Darmor-bzh</strain>
    </source>
</reference>
<keyword evidence="2" id="KW-1185">Reference proteome</keyword>
<evidence type="ECO:0000313" key="1">
    <source>
        <dbReference type="EMBL" id="CDY41322.1"/>
    </source>
</evidence>
<dbReference type="Gramene" id="CDY41322">
    <property type="protein sequence ID" value="CDY41322"/>
    <property type="gene ID" value="GSBRNA2T00072873001"/>
</dbReference>
<organism evidence="1 2">
    <name type="scientific">Brassica napus</name>
    <name type="common">Rape</name>
    <dbReference type="NCBI Taxonomy" id="3708"/>
    <lineage>
        <taxon>Eukaryota</taxon>
        <taxon>Viridiplantae</taxon>
        <taxon>Streptophyta</taxon>
        <taxon>Embryophyta</taxon>
        <taxon>Tracheophyta</taxon>
        <taxon>Spermatophyta</taxon>
        <taxon>Magnoliopsida</taxon>
        <taxon>eudicotyledons</taxon>
        <taxon>Gunneridae</taxon>
        <taxon>Pentapetalae</taxon>
        <taxon>rosids</taxon>
        <taxon>malvids</taxon>
        <taxon>Brassicales</taxon>
        <taxon>Brassicaceae</taxon>
        <taxon>Brassiceae</taxon>
        <taxon>Brassica</taxon>
    </lineage>
</organism>